<keyword evidence="8" id="KW-1185">Reference proteome</keyword>
<dbReference type="PANTHER" id="PTHR10209">
    <property type="entry name" value="OXIDOREDUCTASE, 2OG-FE II OXYGENASE FAMILY PROTEIN"/>
    <property type="match status" value="1"/>
</dbReference>
<dbReference type="SUPFAM" id="SSF51197">
    <property type="entry name" value="Clavaminate synthase-like"/>
    <property type="match status" value="1"/>
</dbReference>
<evidence type="ECO:0000256" key="4">
    <source>
        <dbReference type="ARBA" id="ARBA00023004"/>
    </source>
</evidence>
<proteinExistence type="inferred from homology"/>
<evidence type="ECO:0000259" key="6">
    <source>
        <dbReference type="PROSITE" id="PS51471"/>
    </source>
</evidence>
<dbReference type="InterPro" id="IPR044861">
    <property type="entry name" value="IPNS-like_FE2OG_OXY"/>
</dbReference>
<dbReference type="PROSITE" id="PS51471">
    <property type="entry name" value="FE2OG_OXY"/>
    <property type="match status" value="1"/>
</dbReference>
<dbReference type="PANTHER" id="PTHR10209:SF881">
    <property type="entry name" value="FI07970P-RELATED"/>
    <property type="match status" value="1"/>
</dbReference>
<evidence type="ECO:0000256" key="5">
    <source>
        <dbReference type="RuleBase" id="RU003682"/>
    </source>
</evidence>
<dbReference type="RefSeq" id="WP_275647873.1">
    <property type="nucleotide sequence ID" value="NZ_JARFVA010000001.1"/>
</dbReference>
<dbReference type="InterPro" id="IPR005123">
    <property type="entry name" value="Oxoglu/Fe-dep_dioxygenase_dom"/>
</dbReference>
<dbReference type="Proteomes" id="UP001217083">
    <property type="component" value="Unassembled WGS sequence"/>
</dbReference>
<dbReference type="InterPro" id="IPR027443">
    <property type="entry name" value="IPNS-like_sf"/>
</dbReference>
<dbReference type="Pfam" id="PF14226">
    <property type="entry name" value="DIOX_N"/>
    <property type="match status" value="1"/>
</dbReference>
<evidence type="ECO:0000313" key="7">
    <source>
        <dbReference type="EMBL" id="MDF0705756.1"/>
    </source>
</evidence>
<evidence type="ECO:0000256" key="2">
    <source>
        <dbReference type="ARBA" id="ARBA00022723"/>
    </source>
</evidence>
<dbReference type="EMBL" id="JARFVA010000001">
    <property type="protein sequence ID" value="MDF0705756.1"/>
    <property type="molecule type" value="Genomic_DNA"/>
</dbReference>
<accession>A0ABT5XIN3</accession>
<dbReference type="Gene3D" id="2.60.120.330">
    <property type="entry name" value="B-lactam Antibiotic, Isopenicillin N Synthase, Chain"/>
    <property type="match status" value="1"/>
</dbReference>
<keyword evidence="3 5" id="KW-0560">Oxidoreductase</keyword>
<dbReference type="InterPro" id="IPR026992">
    <property type="entry name" value="DIOX_N"/>
</dbReference>
<keyword evidence="4 5" id="KW-0408">Iron</keyword>
<evidence type="ECO:0000313" key="8">
    <source>
        <dbReference type="Proteomes" id="UP001217083"/>
    </source>
</evidence>
<comment type="caution">
    <text evidence="7">The sequence shown here is derived from an EMBL/GenBank/DDBJ whole genome shotgun (WGS) entry which is preliminary data.</text>
</comment>
<feature type="domain" description="Fe2OG dioxygenase" evidence="6">
    <location>
        <begin position="168"/>
        <end position="274"/>
    </location>
</feature>
<protein>
    <submittedName>
        <fullName evidence="7">2-oxoglutarate and iron-dependent oxygenase domain-containing protein</fullName>
    </submittedName>
</protein>
<reference evidence="7 8" key="1">
    <citation type="submission" date="2023-03" db="EMBL/GenBank/DDBJ databases">
        <title>Muricauda XX sp. nov. and Muricauda XXX sp. nov., two novel species isolated from Okinawa Trough.</title>
        <authorList>
            <person name="Cao W."/>
            <person name="Deng X."/>
        </authorList>
    </citation>
    <scope>NUCLEOTIDE SEQUENCE [LARGE SCALE GENOMIC DNA]</scope>
    <source>
        <strain evidence="7 8">81s02</strain>
    </source>
</reference>
<comment type="similarity">
    <text evidence="1 5">Belongs to the iron/ascorbate-dependent oxidoreductase family.</text>
</comment>
<dbReference type="Pfam" id="PF03171">
    <property type="entry name" value="2OG-FeII_Oxy"/>
    <property type="match status" value="1"/>
</dbReference>
<name>A0ABT5XIN3_9FLAO</name>
<keyword evidence="2 5" id="KW-0479">Metal-binding</keyword>
<evidence type="ECO:0000256" key="3">
    <source>
        <dbReference type="ARBA" id="ARBA00023002"/>
    </source>
</evidence>
<sequence>MSAIPSVDLKDFVSEDPKRKEKFVKEIGAAFEDIGFVALSGHFLSDELVDNLYDEIKKFFNLPQDVKDNYEIEGIGGQRGYTSFGKEHAKGKKEGDLKEFWHFGQYVENNPALEAQYPDNVTVEELPNFNSVGKETYKMLEKTAKYVLRALALHLGLEETYFDDYIKNGNSILRPIHYPPITEEPKNAVRAAAHGDINLITLLMGAHGKGLQVKDHQGNWVDAIAKPDQLMINVGDMLSRLSNNKLKSTIHQVVNPPKELWGTSRYSIPFFMHPVSDMPLNCLENCIDEEHPKAFEDITAGEYLHERLIELGLIKK</sequence>
<evidence type="ECO:0000256" key="1">
    <source>
        <dbReference type="ARBA" id="ARBA00008056"/>
    </source>
</evidence>
<gene>
    <name evidence="7" type="ORF">PY091_00925</name>
</gene>
<organism evidence="7 8">
    <name type="scientific">Flagellimonas okinawensis</name>
    <dbReference type="NCBI Taxonomy" id="3031324"/>
    <lineage>
        <taxon>Bacteria</taxon>
        <taxon>Pseudomonadati</taxon>
        <taxon>Bacteroidota</taxon>
        <taxon>Flavobacteriia</taxon>
        <taxon>Flavobacteriales</taxon>
        <taxon>Flavobacteriaceae</taxon>
        <taxon>Flagellimonas</taxon>
    </lineage>
</organism>